<evidence type="ECO:0000259" key="2">
    <source>
        <dbReference type="Pfam" id="PF08588"/>
    </source>
</evidence>
<feature type="domain" description="Domain of unknown function at the cortex 1" evidence="2">
    <location>
        <begin position="8"/>
        <end position="289"/>
    </location>
</feature>
<sequence>MAHNKYTLRVTAGTSYDPSTHETVTVNTAEPISIKSEHTDVSLNIRIQNYHGLPHSSPENSPYFSLPDYTKHQYSISFSFTPTEAIPGDDLVFGNDFDHPIRDRLPPAFGSAFKIVKWAVDPGLEADVYSDKPWLFGKFLSSIDRLWLGSKNGDSSNSLGSKKCKENFDEKIGILVEEGGAADGLAYRKEKGIPDGAAARKKHFLVEGNRKGFEFEAGRPVFVDFGNPYLDFNKFALKLPGFHLPIMSYWDGQPLRKGEKRTIKRSHSLRYVLKNRVTGVVYLVVLFSLYLKEDVNEDGTIKEGVNLNQGKQVTVEEEDVEESESSSEEEEEEEKPAAKNGVKTDDKKEQYGDTNADDVD</sequence>
<reference evidence="3 4" key="1">
    <citation type="submission" date="2016-03" db="EMBL/GenBank/DDBJ databases">
        <title>Comparative genomics of Pseudogymnoascus destructans, the fungus causing white-nose syndrome of bats.</title>
        <authorList>
            <person name="Palmer J.M."/>
            <person name="Drees K.P."/>
            <person name="Foster J.T."/>
            <person name="Lindner D.L."/>
        </authorList>
    </citation>
    <scope>NUCLEOTIDE SEQUENCE [LARGE SCALE GENOMIC DNA]</scope>
    <source>
        <strain evidence="3 4">UAMH 10579</strain>
    </source>
</reference>
<feature type="region of interest" description="Disordered" evidence="1">
    <location>
        <begin position="309"/>
        <end position="360"/>
    </location>
</feature>
<dbReference type="PANTHER" id="PTHR34826:SF2">
    <property type="entry name" value="UPF0590 PROTEIN C409.17C"/>
    <property type="match status" value="1"/>
</dbReference>
<dbReference type="InterPro" id="IPR013897">
    <property type="entry name" value="Duc1"/>
</dbReference>
<dbReference type="AlphaFoldDB" id="A0A1B8GRZ5"/>
<dbReference type="EMBL" id="KV460216">
    <property type="protein sequence ID" value="OBT98607.2"/>
    <property type="molecule type" value="Genomic_DNA"/>
</dbReference>
<feature type="compositionally biased region" description="Basic and acidic residues" evidence="1">
    <location>
        <begin position="342"/>
        <end position="351"/>
    </location>
</feature>
<feature type="compositionally biased region" description="Acidic residues" evidence="1">
    <location>
        <begin position="315"/>
        <end position="334"/>
    </location>
</feature>
<evidence type="ECO:0000313" key="4">
    <source>
        <dbReference type="Proteomes" id="UP000091956"/>
    </source>
</evidence>
<reference evidence="4" key="2">
    <citation type="journal article" date="2018" name="Nat. Commun.">
        <title>Extreme sensitivity to ultraviolet light in the fungal pathogen causing white-nose syndrome of bats.</title>
        <authorList>
            <person name="Palmer J.M."/>
            <person name="Drees K.P."/>
            <person name="Foster J.T."/>
            <person name="Lindner D.L."/>
        </authorList>
    </citation>
    <scope>NUCLEOTIDE SEQUENCE [LARGE SCALE GENOMIC DNA]</scope>
    <source>
        <strain evidence="4">UAMH 10579</strain>
    </source>
</reference>
<gene>
    <name evidence="3" type="ORF">VE01_03645</name>
</gene>
<dbReference type="Proteomes" id="UP000091956">
    <property type="component" value="Unassembled WGS sequence"/>
</dbReference>
<dbReference type="GeneID" id="28837031"/>
<organism evidence="3 4">
    <name type="scientific">Pseudogymnoascus verrucosus</name>
    <dbReference type="NCBI Taxonomy" id="342668"/>
    <lineage>
        <taxon>Eukaryota</taxon>
        <taxon>Fungi</taxon>
        <taxon>Dikarya</taxon>
        <taxon>Ascomycota</taxon>
        <taxon>Pezizomycotina</taxon>
        <taxon>Leotiomycetes</taxon>
        <taxon>Thelebolales</taxon>
        <taxon>Thelebolaceae</taxon>
        <taxon>Pseudogymnoascus</taxon>
    </lineage>
</organism>
<evidence type="ECO:0000313" key="3">
    <source>
        <dbReference type="EMBL" id="OBT98607.2"/>
    </source>
</evidence>
<accession>A0A1B8GRZ5</accession>
<proteinExistence type="predicted"/>
<evidence type="ECO:0000256" key="1">
    <source>
        <dbReference type="SAM" id="MobiDB-lite"/>
    </source>
</evidence>
<protein>
    <recommendedName>
        <fullName evidence="2">Domain of unknown function at the cortex 1 domain-containing protein</fullName>
    </recommendedName>
</protein>
<dbReference type="PANTHER" id="PTHR34826">
    <property type="entry name" value="UPF0590 PROTEIN C409.17C"/>
    <property type="match status" value="1"/>
</dbReference>
<keyword evidence="4" id="KW-1185">Reference proteome</keyword>
<dbReference type="RefSeq" id="XP_059319872.1">
    <property type="nucleotide sequence ID" value="XM_059463553.1"/>
</dbReference>
<dbReference type="Pfam" id="PF08588">
    <property type="entry name" value="Duc1"/>
    <property type="match status" value="1"/>
</dbReference>
<name>A0A1B8GRZ5_9PEZI</name>